<proteinExistence type="predicted"/>
<evidence type="ECO:0000313" key="9">
    <source>
        <dbReference type="Proteomes" id="UP000734854"/>
    </source>
</evidence>
<keyword evidence="4 6" id="KW-0472">Membrane</keyword>
<comment type="caution">
    <text evidence="8">The sequence shown here is derived from an EMBL/GenBank/DDBJ whole genome shotgun (WGS) entry which is preliminary data.</text>
</comment>
<feature type="compositionally biased region" description="Low complexity" evidence="5">
    <location>
        <begin position="114"/>
        <end position="126"/>
    </location>
</feature>
<evidence type="ECO:0000256" key="2">
    <source>
        <dbReference type="ARBA" id="ARBA00022692"/>
    </source>
</evidence>
<sequence>MARIRRKFAVGDALLLLFSILLTHSHSSVYLEGFDPDDPNLDVAEDTVVPATPAPLTTTSLSSSYSPDDHHSPPSDPPLPSPSVIWDEDEFEGIPSAAHPQEPGAFSQNETHPTSSPSALEPSSSSSSSLRFLTFLRSYVLEVVLVVFLISFSLNYLHGRRLNEAIAFSWATNFASKDSILEKNFNLLGVGDGNYAPLLLREGHDVFKFYAGGRRYCQGILAKMELLSRHDLLSRALYLVFPKRDTITFEVVMNEDSMDHVVFALARKKTANAMHKGERDLKKFASAIVAPPAGRHWVADELMVVAESKEVAGDMVTDVVLEQVFGHNVFEKFGKWFVSLHFSDQNPGSRKKNLIFKFVLPDAVNMSDMIRLVALVPYYIDLIGRYKLSPHARSKTEAARIKAAQEAHKELQNIRQEALQKKKAEKKKLMEEVESRLNSVAIRKKEEREQARQLKSGPKVKMLRR</sequence>
<dbReference type="EMBL" id="JACMSC010000020">
    <property type="protein sequence ID" value="KAG6472533.1"/>
    <property type="molecule type" value="Genomic_DNA"/>
</dbReference>
<evidence type="ECO:0008006" key="10">
    <source>
        <dbReference type="Google" id="ProtNLM"/>
    </source>
</evidence>
<feature type="region of interest" description="Disordered" evidence="5">
    <location>
        <begin position="52"/>
        <end position="84"/>
    </location>
</feature>
<dbReference type="AlphaFoldDB" id="A0A8J5C6U3"/>
<feature type="chain" id="PRO_5035261273" description="DUF1682 family protein" evidence="7">
    <location>
        <begin position="28"/>
        <end position="465"/>
    </location>
</feature>
<reference evidence="8 9" key="1">
    <citation type="submission" date="2020-08" db="EMBL/GenBank/DDBJ databases">
        <title>Plant Genome Project.</title>
        <authorList>
            <person name="Zhang R.-G."/>
        </authorList>
    </citation>
    <scope>NUCLEOTIDE SEQUENCE [LARGE SCALE GENOMIC DNA]</scope>
    <source>
        <tissue evidence="8">Rhizome</tissue>
    </source>
</reference>
<keyword evidence="3 6" id="KW-1133">Transmembrane helix</keyword>
<evidence type="ECO:0000256" key="4">
    <source>
        <dbReference type="ARBA" id="ARBA00023136"/>
    </source>
</evidence>
<dbReference type="GO" id="GO:0032469">
    <property type="term" value="P:endoplasmic reticulum calcium ion homeostasis"/>
    <property type="evidence" value="ECO:0007669"/>
    <property type="project" value="InterPro"/>
</dbReference>
<protein>
    <recommendedName>
        <fullName evidence="10">DUF1682 family protein</fullName>
    </recommendedName>
</protein>
<dbReference type="GO" id="GO:0005783">
    <property type="term" value="C:endoplasmic reticulum"/>
    <property type="evidence" value="ECO:0007669"/>
    <property type="project" value="InterPro"/>
</dbReference>
<dbReference type="InterPro" id="IPR012879">
    <property type="entry name" value="CCDC47"/>
</dbReference>
<gene>
    <name evidence="8" type="ORF">ZIOFF_069999</name>
</gene>
<evidence type="ECO:0000256" key="6">
    <source>
        <dbReference type="SAM" id="Phobius"/>
    </source>
</evidence>
<keyword evidence="9" id="KW-1185">Reference proteome</keyword>
<feature type="region of interest" description="Disordered" evidence="5">
    <location>
        <begin position="97"/>
        <end position="126"/>
    </location>
</feature>
<dbReference type="GO" id="GO:0005509">
    <property type="term" value="F:calcium ion binding"/>
    <property type="evidence" value="ECO:0007669"/>
    <property type="project" value="InterPro"/>
</dbReference>
<dbReference type="Pfam" id="PF07946">
    <property type="entry name" value="CCDC47"/>
    <property type="match status" value="1"/>
</dbReference>
<name>A0A8J5C6U3_ZINOF</name>
<organism evidence="8 9">
    <name type="scientific">Zingiber officinale</name>
    <name type="common">Ginger</name>
    <name type="synonym">Amomum zingiber</name>
    <dbReference type="NCBI Taxonomy" id="94328"/>
    <lineage>
        <taxon>Eukaryota</taxon>
        <taxon>Viridiplantae</taxon>
        <taxon>Streptophyta</taxon>
        <taxon>Embryophyta</taxon>
        <taxon>Tracheophyta</taxon>
        <taxon>Spermatophyta</taxon>
        <taxon>Magnoliopsida</taxon>
        <taxon>Liliopsida</taxon>
        <taxon>Zingiberales</taxon>
        <taxon>Zingiberaceae</taxon>
        <taxon>Zingiber</taxon>
    </lineage>
</organism>
<dbReference type="PANTHER" id="PTHR12883">
    <property type="entry name" value="ADIPOCYTE-SPECIFIC PROTEIN 4-RELATED"/>
    <property type="match status" value="1"/>
</dbReference>
<evidence type="ECO:0000256" key="7">
    <source>
        <dbReference type="SAM" id="SignalP"/>
    </source>
</evidence>
<keyword evidence="7" id="KW-0732">Signal</keyword>
<dbReference type="Proteomes" id="UP000734854">
    <property type="component" value="Unassembled WGS sequence"/>
</dbReference>
<evidence type="ECO:0000256" key="5">
    <source>
        <dbReference type="SAM" id="MobiDB-lite"/>
    </source>
</evidence>
<feature type="compositionally biased region" description="Low complexity" evidence="5">
    <location>
        <begin position="52"/>
        <end position="66"/>
    </location>
</feature>
<keyword evidence="2 6" id="KW-0812">Transmembrane</keyword>
<evidence type="ECO:0000256" key="1">
    <source>
        <dbReference type="ARBA" id="ARBA00004167"/>
    </source>
</evidence>
<evidence type="ECO:0000313" key="8">
    <source>
        <dbReference type="EMBL" id="KAG6472533.1"/>
    </source>
</evidence>
<dbReference type="PANTHER" id="PTHR12883:SF0">
    <property type="entry name" value="PAT COMPLEX SUBUNIT CCDC47"/>
    <property type="match status" value="1"/>
</dbReference>
<feature type="transmembrane region" description="Helical" evidence="6">
    <location>
        <begin position="139"/>
        <end position="157"/>
    </location>
</feature>
<feature type="region of interest" description="Disordered" evidence="5">
    <location>
        <begin position="444"/>
        <end position="465"/>
    </location>
</feature>
<comment type="subcellular location">
    <subcellularLocation>
        <location evidence="1">Membrane</location>
        <topology evidence="1">Single-pass membrane protein</topology>
    </subcellularLocation>
</comment>
<evidence type="ECO:0000256" key="3">
    <source>
        <dbReference type="ARBA" id="ARBA00022989"/>
    </source>
</evidence>
<dbReference type="OrthoDB" id="10039147at2759"/>
<feature type="signal peptide" evidence="7">
    <location>
        <begin position="1"/>
        <end position="27"/>
    </location>
</feature>
<dbReference type="GO" id="GO:0016020">
    <property type="term" value="C:membrane"/>
    <property type="evidence" value="ECO:0007669"/>
    <property type="project" value="UniProtKB-SubCell"/>
</dbReference>
<accession>A0A8J5C6U3</accession>